<evidence type="ECO:0000313" key="2">
    <source>
        <dbReference type="EMBL" id="VDN13389.1"/>
    </source>
</evidence>
<proteinExistence type="predicted"/>
<accession>A0A3P7NXH9</accession>
<reference evidence="2 3" key="1">
    <citation type="submission" date="2018-11" db="EMBL/GenBank/DDBJ databases">
        <authorList>
            <consortium name="Pathogen Informatics"/>
        </authorList>
    </citation>
    <scope>NUCLEOTIDE SEQUENCE [LARGE SCALE GENOMIC DNA]</scope>
</reference>
<dbReference type="EMBL" id="UYRU01056263">
    <property type="protein sequence ID" value="VDN13389.1"/>
    <property type="molecule type" value="Genomic_DNA"/>
</dbReference>
<dbReference type="Pfam" id="PF15228">
    <property type="entry name" value="DAP"/>
    <property type="match status" value="1"/>
</dbReference>
<name>A0A3P7NXH9_DIBLA</name>
<feature type="region of interest" description="Disordered" evidence="1">
    <location>
        <begin position="73"/>
        <end position="105"/>
    </location>
</feature>
<keyword evidence="3" id="KW-1185">Reference proteome</keyword>
<sequence length="105" mass="11784">MPTDDGDSAQNIPNAPAMKVGNMRVATKHRDSNEKALTTAEYNKQAEEYNSEIVAHPQHDFLTKEELEFHDKTVREMQNKPEPTVVKPTQPSPGSKGSMRICHQP</sequence>
<evidence type="ECO:0000313" key="3">
    <source>
        <dbReference type="Proteomes" id="UP000281553"/>
    </source>
</evidence>
<protein>
    <submittedName>
        <fullName evidence="2">Uncharacterized protein</fullName>
    </submittedName>
</protein>
<dbReference type="Proteomes" id="UP000281553">
    <property type="component" value="Unassembled WGS sequence"/>
</dbReference>
<dbReference type="AlphaFoldDB" id="A0A3P7NXH9"/>
<evidence type="ECO:0000256" key="1">
    <source>
        <dbReference type="SAM" id="MobiDB-lite"/>
    </source>
</evidence>
<dbReference type="OrthoDB" id="5973225at2759"/>
<organism evidence="2 3">
    <name type="scientific">Dibothriocephalus latus</name>
    <name type="common">Fish tapeworm</name>
    <name type="synonym">Diphyllobothrium latum</name>
    <dbReference type="NCBI Taxonomy" id="60516"/>
    <lineage>
        <taxon>Eukaryota</taxon>
        <taxon>Metazoa</taxon>
        <taxon>Spiralia</taxon>
        <taxon>Lophotrochozoa</taxon>
        <taxon>Platyhelminthes</taxon>
        <taxon>Cestoda</taxon>
        <taxon>Eucestoda</taxon>
        <taxon>Diphyllobothriidea</taxon>
        <taxon>Diphyllobothriidae</taxon>
        <taxon>Dibothriocephalus</taxon>
    </lineage>
</organism>
<dbReference type="InterPro" id="IPR024130">
    <property type="entry name" value="DAP1/DAPL1"/>
</dbReference>
<gene>
    <name evidence="2" type="ORF">DILT_LOCUS9220</name>
</gene>